<dbReference type="Gene3D" id="3.30.560.10">
    <property type="entry name" value="Glucose Oxidase, domain 3"/>
    <property type="match status" value="1"/>
</dbReference>
<sequence length="536" mass="59066">MERYDYIIVGAGSAGCPLARRLSDDPKNKVLLLEAGPGADRFWVRTPAGMAKLYFHQTLNWNFRTTPMAKLQDRSMYWPRGKTLGGSSAINGMVFIRGNAKDFDSWRDLGNPSWGYEDVLLYFKQMEHREKGGDRYRGQGGPLWISDPVVKEKSSYDFIAAAVRTGIAKTEDMNGALHEGVGFIEHNIRDGRRQSAYTAFIEPVRSRPNLTVRTECEVQSVVFEEQRAIGVEILHKGRRETIHAAREVILSAGSLKSPQLLMLSGVGPGAELSRHGIAIVHESPGVGQNLQDHFYVHTGFRATPGSSYNSSLTGWRKYLEGFRYLMTHKGYLALGSSQVAAFVKSSPDEPYADLQISFRPMTFDYFPDGTVAVEDEPGLGVSVYQLRPSAAGTVTLRSTKASDPAAYTPNFLTSDYDVRAVISGIRKIREIMATEPIASRVVAEAVPGPAVATDDDIYRYMETAGNSAHHQGGTCKMGRDALAVVDERLRVRGVERLRVVDASIMPHLTSGNTNAPSMMIGLKAADMILKDNVPRL</sequence>
<dbReference type="Pfam" id="PF00732">
    <property type="entry name" value="GMC_oxred_N"/>
    <property type="match status" value="1"/>
</dbReference>
<dbReference type="PANTHER" id="PTHR11552">
    <property type="entry name" value="GLUCOSE-METHANOL-CHOLINE GMC OXIDOREDUCTASE"/>
    <property type="match status" value="1"/>
</dbReference>
<feature type="binding site" evidence="5">
    <location>
        <begin position="91"/>
        <end position="94"/>
    </location>
    <ligand>
        <name>FAD</name>
        <dbReference type="ChEBI" id="CHEBI:57692"/>
    </ligand>
</feature>
<reference evidence="9" key="1">
    <citation type="submission" date="2022-08" db="EMBL/GenBank/DDBJ databases">
        <title>Complete Genome Sequences of 2 Bosea sp. soil isolates.</title>
        <authorList>
            <person name="Alvarez Arevalo M."/>
            <person name="Sterndorff E.B."/>
            <person name="Faurdal D."/>
            <person name="Joergensen T.S."/>
            <person name="Weber T."/>
        </authorList>
    </citation>
    <scope>NUCLEOTIDE SEQUENCE</scope>
    <source>
        <strain evidence="9">NBC_00436</strain>
    </source>
</reference>
<dbReference type="SUPFAM" id="SSF51905">
    <property type="entry name" value="FAD/NAD(P)-binding domain"/>
    <property type="match status" value="1"/>
</dbReference>
<comment type="cofactor">
    <cofactor evidence="1 5">
        <name>FAD</name>
        <dbReference type="ChEBI" id="CHEBI:57692"/>
    </cofactor>
</comment>
<evidence type="ECO:0000256" key="6">
    <source>
        <dbReference type="RuleBase" id="RU003968"/>
    </source>
</evidence>
<dbReference type="PANTHER" id="PTHR11552:SF147">
    <property type="entry name" value="CHOLINE DEHYDROGENASE, MITOCHONDRIAL"/>
    <property type="match status" value="1"/>
</dbReference>
<evidence type="ECO:0000256" key="4">
    <source>
        <dbReference type="ARBA" id="ARBA00022827"/>
    </source>
</evidence>
<dbReference type="InterPro" id="IPR000172">
    <property type="entry name" value="GMC_OxRdtase_N"/>
</dbReference>
<feature type="domain" description="Glucose-methanol-choline oxidoreductase N-terminal" evidence="7">
    <location>
        <begin position="81"/>
        <end position="104"/>
    </location>
</feature>
<dbReference type="PROSITE" id="PS51257">
    <property type="entry name" value="PROKAR_LIPOPROTEIN"/>
    <property type="match status" value="1"/>
</dbReference>
<gene>
    <name evidence="9" type="ORF">NWE54_20115</name>
</gene>
<evidence type="ECO:0000259" key="8">
    <source>
        <dbReference type="PROSITE" id="PS00624"/>
    </source>
</evidence>
<evidence type="ECO:0000256" key="2">
    <source>
        <dbReference type="ARBA" id="ARBA00010790"/>
    </source>
</evidence>
<dbReference type="GO" id="GO:0016614">
    <property type="term" value="F:oxidoreductase activity, acting on CH-OH group of donors"/>
    <property type="evidence" value="ECO:0007669"/>
    <property type="project" value="InterPro"/>
</dbReference>
<organism evidence="9">
    <name type="scientific">Bosea sp. NBC_00436</name>
    <dbReference type="NCBI Taxonomy" id="2969620"/>
    <lineage>
        <taxon>Bacteria</taxon>
        <taxon>Pseudomonadati</taxon>
        <taxon>Pseudomonadota</taxon>
        <taxon>Alphaproteobacteria</taxon>
        <taxon>Hyphomicrobiales</taxon>
        <taxon>Boseaceae</taxon>
        <taxon>Bosea</taxon>
    </lineage>
</organism>
<feature type="domain" description="Glucose-methanol-choline oxidoreductase N-terminal" evidence="8">
    <location>
        <begin position="253"/>
        <end position="267"/>
    </location>
</feature>
<keyword evidence="3 6" id="KW-0285">Flavoprotein</keyword>
<dbReference type="EMBL" id="CP102774">
    <property type="protein sequence ID" value="UZF86092.1"/>
    <property type="molecule type" value="Genomic_DNA"/>
</dbReference>
<evidence type="ECO:0000259" key="7">
    <source>
        <dbReference type="PROSITE" id="PS00623"/>
    </source>
</evidence>
<dbReference type="InterPro" id="IPR007867">
    <property type="entry name" value="GMC_OxRtase_C"/>
</dbReference>
<dbReference type="Gene3D" id="3.50.50.60">
    <property type="entry name" value="FAD/NAD(P)-binding domain"/>
    <property type="match status" value="1"/>
</dbReference>
<name>A0A9E7ZTK4_9HYPH</name>
<evidence type="ECO:0000256" key="1">
    <source>
        <dbReference type="ARBA" id="ARBA00001974"/>
    </source>
</evidence>
<dbReference type="SUPFAM" id="SSF54373">
    <property type="entry name" value="FAD-linked reductases, C-terminal domain"/>
    <property type="match status" value="1"/>
</dbReference>
<dbReference type="PIRSF" id="PIRSF000137">
    <property type="entry name" value="Alcohol_oxidase"/>
    <property type="match status" value="1"/>
</dbReference>
<protein>
    <submittedName>
        <fullName evidence="9">GMC family oxidoreductase N-terminal domain-containing protein</fullName>
    </submittedName>
</protein>
<dbReference type="PROSITE" id="PS00623">
    <property type="entry name" value="GMC_OXRED_1"/>
    <property type="match status" value="1"/>
</dbReference>
<comment type="similarity">
    <text evidence="2 6">Belongs to the GMC oxidoreductase family.</text>
</comment>
<evidence type="ECO:0000313" key="9">
    <source>
        <dbReference type="EMBL" id="UZF86092.1"/>
    </source>
</evidence>
<accession>A0A9E7ZTK4</accession>
<feature type="binding site" evidence="5">
    <location>
        <position position="218"/>
    </location>
    <ligand>
        <name>FAD</name>
        <dbReference type="ChEBI" id="CHEBI:57692"/>
    </ligand>
</feature>
<dbReference type="InterPro" id="IPR012132">
    <property type="entry name" value="GMC_OxRdtase"/>
</dbReference>
<evidence type="ECO:0000256" key="3">
    <source>
        <dbReference type="ARBA" id="ARBA00022630"/>
    </source>
</evidence>
<dbReference type="AlphaFoldDB" id="A0A9E7ZTK4"/>
<keyword evidence="4 5" id="KW-0274">FAD</keyword>
<dbReference type="PROSITE" id="PS00624">
    <property type="entry name" value="GMC_OXRED_2"/>
    <property type="match status" value="1"/>
</dbReference>
<evidence type="ECO:0000256" key="5">
    <source>
        <dbReference type="PIRSR" id="PIRSR000137-2"/>
    </source>
</evidence>
<dbReference type="Pfam" id="PF05199">
    <property type="entry name" value="GMC_oxred_C"/>
    <property type="match status" value="1"/>
</dbReference>
<dbReference type="GO" id="GO:0050660">
    <property type="term" value="F:flavin adenine dinucleotide binding"/>
    <property type="evidence" value="ECO:0007669"/>
    <property type="project" value="InterPro"/>
</dbReference>
<proteinExistence type="inferred from homology"/>
<dbReference type="InterPro" id="IPR036188">
    <property type="entry name" value="FAD/NAD-bd_sf"/>
</dbReference>